<comment type="caution">
    <text evidence="6">The sequence shown here is derived from an EMBL/GenBank/DDBJ whole genome shotgun (WGS) entry which is preliminary data.</text>
</comment>
<sequence length="1192" mass="122777">MGPVTAVVIAALFAGAAPAAAADDGPVQAGIVVQKVENLPADFINGVDVSSAIALEDSGVVYRDAAGHPADLFAVLAGHGITDVRVRVWNDPFDAAGHGYGGGNVDVARAVEIGKRATDAGLRVLVDFHYSDFWADPGKQKAPKAWTSLSVADKATAVKDYTSGALQQMKDAGVDVHMVQVGNETNNGIAGVTGWDDMAQIFSAGSAAVRAVFPDALVALHFTDPETAGRYAGYAQALSDRHVDYDVFASSYYPYWHGTLGNLTSVLKSVADTYGKKVMVAETSWAYTLEDGDGHTNTIDLASEATQYPVSVQGQATAVRDVIQAVVDVGTAGIGVFYWEPAWLPVGPPSALAANKVLWERDGSGWATSYAGEYDPTDAGVWFGGSAVDNQALFSHDGTPLESLNVFEYARTGSVAPRAVTDVEHVSLTVTEGSPIELPATVTVTYNDGTTEEESVTWSAAADWIDGPGEYQVSGVTASGHATSAAVVVTQENLLRNPGFEGADTGMWSTTGTGLTERATDDPHSGTYSTHFYSDGAYAFTLSQAVTGLAAGTYVARAALQGDGEDAASTVVLSLANSTGDVQSAPFAMTGWRVWSAPTTADVTVAAGGTAKVTFTGNLSAGAWGTIDDFELVRALPAGADTSALAAAVARAGALNRSVFSAASLKTLDGAVEVADVVLGAMSPAQSAVDGALVLFDAAFAGLELVGEAPPPVVTPVAITVVDGDPIALPSTVAVTAYDGAVTHPAVTWSSAVKWIAGTGEYTIPGVTASGLAAAASVTVTERNWVRNPGFEDADASMWQVTGVGAGIVESADAAEGKHAVSFWLGGAYSFAVTQQLTGLPAGDYILSATTQGGDSPATDTRTLEARATGDAASAPLELAGWQTFRTAKTAPVTVASDGKLTVSVSMSLTGGGWGTIDAFQLIRGGSADVHTSGLEAGVKAAEALDRTKYTPETVPDLVAAIERGHVVLDADAPSQSAVDGARAALAAATEGLVLRDAARQAPASGVLSHDNGWDTGLQDGSYNVRMNLWWGENATKFRLYENGVLIKTVPLTYGGVSAQSAVVPITGKVNGTYLYTGHLINSKGTTKVQPVTVVVTQANPAKPAISDDNNDGDGTYSVTANLWWGTNATSYRFFENGVIVGQGTLTAATPGAQRAVLKVTGKPKGTYDYRVEFVNSAGSTSSNALTVKVKK</sequence>
<dbReference type="SUPFAM" id="SSF51445">
    <property type="entry name" value="(Trans)glycosidases"/>
    <property type="match status" value="1"/>
</dbReference>
<dbReference type="Gene3D" id="3.20.20.80">
    <property type="entry name" value="Glycosidases"/>
    <property type="match status" value="1"/>
</dbReference>
<evidence type="ECO:0000256" key="3">
    <source>
        <dbReference type="ARBA" id="ARBA00023295"/>
    </source>
</evidence>
<keyword evidence="7" id="KW-1185">Reference proteome</keyword>
<dbReference type="PANTHER" id="PTHR34983:SF2">
    <property type="entry name" value="ENDO-BETA-1,4-GALACTANASE"/>
    <property type="match status" value="1"/>
</dbReference>
<comment type="similarity">
    <text evidence="1 4">Belongs to the glycosyl hydrolase 53 family.</text>
</comment>
<dbReference type="Gene3D" id="1.20.1270.90">
    <property type="entry name" value="AF1782-like"/>
    <property type="match status" value="1"/>
</dbReference>
<dbReference type="InterPro" id="IPR014756">
    <property type="entry name" value="Ig_E-set"/>
</dbReference>
<reference evidence="6 7" key="1">
    <citation type="journal article" date="2019" name="Int. J. Syst. Evol. Microbiol.">
        <title>The Global Catalogue of Microorganisms (GCM) 10K type strain sequencing project: providing services to taxonomists for standard genome sequencing and annotation.</title>
        <authorList>
            <consortium name="The Broad Institute Genomics Platform"/>
            <consortium name="The Broad Institute Genome Sequencing Center for Infectious Disease"/>
            <person name="Wu L."/>
            <person name="Ma J."/>
        </authorList>
    </citation>
    <scope>NUCLEOTIDE SEQUENCE [LARGE SCALE GENOMIC DNA]</scope>
    <source>
        <strain evidence="6 7">JCM 14901</strain>
    </source>
</reference>
<evidence type="ECO:0000256" key="4">
    <source>
        <dbReference type="RuleBase" id="RU361192"/>
    </source>
</evidence>
<protein>
    <recommendedName>
        <fullName evidence="4">Arabinogalactan endo-beta-1,4-galactanase</fullName>
        <ecNumber evidence="4">3.2.1.89</ecNumber>
    </recommendedName>
</protein>
<keyword evidence="4" id="KW-0732">Signal</keyword>
<dbReference type="InterPro" id="IPR013783">
    <property type="entry name" value="Ig-like_fold"/>
</dbReference>
<evidence type="ECO:0000256" key="2">
    <source>
        <dbReference type="ARBA" id="ARBA00022801"/>
    </source>
</evidence>
<dbReference type="InterPro" id="IPR017853">
    <property type="entry name" value="GH"/>
</dbReference>
<dbReference type="PANTHER" id="PTHR34983">
    <property type="entry name" value="ARABINOGALACTAN ENDO-BETA-1,4-GALACTANASE A"/>
    <property type="match status" value="1"/>
</dbReference>
<keyword evidence="2 4" id="KW-0378">Hydrolase</keyword>
<dbReference type="InterPro" id="IPR011683">
    <property type="entry name" value="Glyco_hydro_53"/>
</dbReference>
<dbReference type="EMBL" id="BAAAOG010000009">
    <property type="protein sequence ID" value="GAA1967425.1"/>
    <property type="molecule type" value="Genomic_DNA"/>
</dbReference>
<organism evidence="6 7">
    <name type="scientific">Microbacterium deminutum</name>
    <dbReference type="NCBI Taxonomy" id="344164"/>
    <lineage>
        <taxon>Bacteria</taxon>
        <taxon>Bacillati</taxon>
        <taxon>Actinomycetota</taxon>
        <taxon>Actinomycetes</taxon>
        <taxon>Micrococcales</taxon>
        <taxon>Microbacteriaceae</taxon>
        <taxon>Microbacterium</taxon>
    </lineage>
</organism>
<comment type="catalytic activity">
    <reaction evidence="4">
        <text>The enzyme specifically hydrolyzes (1-&gt;4)-beta-D-galactosidic linkages in type I arabinogalactans.</text>
        <dbReference type="EC" id="3.2.1.89"/>
    </reaction>
</comment>
<proteinExistence type="inferred from homology"/>
<gene>
    <name evidence="6" type="ORF">GCM10009776_33050</name>
</gene>
<evidence type="ECO:0000313" key="6">
    <source>
        <dbReference type="EMBL" id="GAA1967425.1"/>
    </source>
</evidence>
<dbReference type="Pfam" id="PF07745">
    <property type="entry name" value="Glyco_hydro_53"/>
    <property type="match status" value="1"/>
</dbReference>
<dbReference type="SUPFAM" id="SSF81296">
    <property type="entry name" value="E set domains"/>
    <property type="match status" value="2"/>
</dbReference>
<feature type="signal peptide" evidence="4">
    <location>
        <begin position="1"/>
        <end position="21"/>
    </location>
</feature>
<dbReference type="Proteomes" id="UP001499933">
    <property type="component" value="Unassembled WGS sequence"/>
</dbReference>
<feature type="chain" id="PRO_5045010820" description="Arabinogalactan endo-beta-1,4-galactanase" evidence="4">
    <location>
        <begin position="22"/>
        <end position="1192"/>
    </location>
</feature>
<keyword evidence="3 4" id="KW-0326">Glycosidase</keyword>
<dbReference type="Gene3D" id="2.60.120.260">
    <property type="entry name" value="Galactose-binding domain-like"/>
    <property type="match status" value="2"/>
</dbReference>
<evidence type="ECO:0000259" key="5">
    <source>
        <dbReference type="Pfam" id="PF07532"/>
    </source>
</evidence>
<feature type="domain" description="Bacterial Ig-like" evidence="5">
    <location>
        <begin position="424"/>
        <end position="478"/>
    </location>
</feature>
<dbReference type="Pfam" id="PF07532">
    <property type="entry name" value="Big_4"/>
    <property type="match status" value="2"/>
</dbReference>
<accession>A0ABN2RDZ4</accession>
<dbReference type="EC" id="3.2.1.89" evidence="4"/>
<name>A0ABN2RDZ4_9MICO</name>
<feature type="domain" description="Bacterial Ig-like" evidence="5">
    <location>
        <begin position="715"/>
        <end position="769"/>
    </location>
</feature>
<evidence type="ECO:0000313" key="7">
    <source>
        <dbReference type="Proteomes" id="UP001499933"/>
    </source>
</evidence>
<dbReference type="InterPro" id="IPR011081">
    <property type="entry name" value="Big_4"/>
</dbReference>
<evidence type="ECO:0000256" key="1">
    <source>
        <dbReference type="ARBA" id="ARBA00010687"/>
    </source>
</evidence>
<dbReference type="Gene3D" id="2.60.40.10">
    <property type="entry name" value="Immunoglobulins"/>
    <property type="match status" value="2"/>
</dbReference>